<dbReference type="OrthoDB" id="2294836at2"/>
<dbReference type="AlphaFoldDB" id="A0A512PLI1"/>
<protein>
    <submittedName>
        <fullName evidence="1">Uncharacterized protein</fullName>
    </submittedName>
</protein>
<dbReference type="EMBL" id="BKAM01000007">
    <property type="protein sequence ID" value="GEP72033.1"/>
    <property type="molecule type" value="Genomic_DNA"/>
</dbReference>
<gene>
    <name evidence="1" type="ORF">LRA02_09010</name>
</gene>
<dbReference type="RefSeq" id="WP_056981538.1">
    <property type="nucleotide sequence ID" value="NZ_BKAM01000007.1"/>
</dbReference>
<sequence>MASAASSVDNFTGTDSIPLGEGRKMSLYKAKNVSITITRLLTDGSTHILRNFQDGDMAQTSKTNNKVDAMTDAQASPAGSVTYDSLGTVTITVQQGSETNNLLSDLYNQDEVFSFHLAYGQEVSGGDHCMIQKAPDAAFGKAVPTRAWTIQIFDYKYDGNHAS</sequence>
<proteinExistence type="predicted"/>
<organism evidence="1 2">
    <name type="scientific">Lentilactobacillus rapi</name>
    <dbReference type="NCBI Taxonomy" id="481723"/>
    <lineage>
        <taxon>Bacteria</taxon>
        <taxon>Bacillati</taxon>
        <taxon>Bacillota</taxon>
        <taxon>Bacilli</taxon>
        <taxon>Lactobacillales</taxon>
        <taxon>Lactobacillaceae</taxon>
        <taxon>Lentilactobacillus</taxon>
    </lineage>
</organism>
<dbReference type="STRING" id="1423795.FD12_GL001391"/>
<evidence type="ECO:0000313" key="1">
    <source>
        <dbReference type="EMBL" id="GEP72033.1"/>
    </source>
</evidence>
<evidence type="ECO:0000313" key="2">
    <source>
        <dbReference type="Proteomes" id="UP000321569"/>
    </source>
</evidence>
<reference evidence="1 2" key="1">
    <citation type="submission" date="2019-07" db="EMBL/GenBank/DDBJ databases">
        <title>Whole genome shotgun sequence of Lactobacillus rapi NBRC 109618.</title>
        <authorList>
            <person name="Hosoyama A."/>
            <person name="Uohara A."/>
            <person name="Ohji S."/>
            <person name="Ichikawa N."/>
        </authorList>
    </citation>
    <scope>NUCLEOTIDE SEQUENCE [LARGE SCALE GENOMIC DNA]</scope>
    <source>
        <strain evidence="1 2">NBRC 109618</strain>
    </source>
</reference>
<dbReference type="Proteomes" id="UP000321569">
    <property type="component" value="Unassembled WGS sequence"/>
</dbReference>
<accession>A0A512PLI1</accession>
<name>A0A512PLI1_9LACO</name>
<comment type="caution">
    <text evidence="1">The sequence shown here is derived from an EMBL/GenBank/DDBJ whole genome shotgun (WGS) entry which is preliminary data.</text>
</comment>